<protein>
    <recommendedName>
        <fullName evidence="8">Flavin-containing monooxygenase</fullName>
    </recommendedName>
</protein>
<keyword evidence="7" id="KW-1185">Reference proteome</keyword>
<evidence type="ECO:0000256" key="3">
    <source>
        <dbReference type="ARBA" id="ARBA00022827"/>
    </source>
</evidence>
<keyword evidence="3" id="KW-0274">FAD</keyword>
<accession>A0ABR4PUR3</accession>
<dbReference type="InterPro" id="IPR020946">
    <property type="entry name" value="Flavin_mOase-like"/>
</dbReference>
<dbReference type="Gene3D" id="3.50.50.60">
    <property type="entry name" value="FAD/NAD(P)-binding domain"/>
    <property type="match status" value="1"/>
</dbReference>
<keyword evidence="5" id="KW-0560">Oxidoreductase</keyword>
<dbReference type="PANTHER" id="PTHR23023">
    <property type="entry name" value="DIMETHYLANILINE MONOOXYGENASE"/>
    <property type="match status" value="1"/>
</dbReference>
<evidence type="ECO:0000256" key="4">
    <source>
        <dbReference type="ARBA" id="ARBA00022857"/>
    </source>
</evidence>
<keyword evidence="2" id="KW-0285">Flavoprotein</keyword>
<gene>
    <name evidence="6" type="ORF">PVAG01_00616</name>
</gene>
<keyword evidence="4" id="KW-0521">NADP</keyword>
<dbReference type="SUPFAM" id="SSF51905">
    <property type="entry name" value="FAD/NAD(P)-binding domain"/>
    <property type="match status" value="2"/>
</dbReference>
<dbReference type="InterPro" id="IPR000960">
    <property type="entry name" value="Flavin_mOase"/>
</dbReference>
<evidence type="ECO:0000256" key="1">
    <source>
        <dbReference type="ARBA" id="ARBA00009183"/>
    </source>
</evidence>
<organism evidence="6 7">
    <name type="scientific">Phlyctema vagabunda</name>
    <dbReference type="NCBI Taxonomy" id="108571"/>
    <lineage>
        <taxon>Eukaryota</taxon>
        <taxon>Fungi</taxon>
        <taxon>Dikarya</taxon>
        <taxon>Ascomycota</taxon>
        <taxon>Pezizomycotina</taxon>
        <taxon>Leotiomycetes</taxon>
        <taxon>Helotiales</taxon>
        <taxon>Dermateaceae</taxon>
        <taxon>Phlyctema</taxon>
    </lineage>
</organism>
<evidence type="ECO:0000256" key="2">
    <source>
        <dbReference type="ARBA" id="ARBA00022630"/>
    </source>
</evidence>
<dbReference type="EMBL" id="JBFCZG010000001">
    <property type="protein sequence ID" value="KAL3427107.1"/>
    <property type="molecule type" value="Genomic_DNA"/>
</dbReference>
<evidence type="ECO:0000256" key="5">
    <source>
        <dbReference type="ARBA" id="ARBA00023002"/>
    </source>
</evidence>
<evidence type="ECO:0000313" key="7">
    <source>
        <dbReference type="Proteomes" id="UP001629113"/>
    </source>
</evidence>
<sequence length="525" mass="58628">MPETNRESLPSVAVIGLGALGLVTLKNLLDEGFDATGFDANPYVGGLWKYDEGSQTSVLESTITNISRERGCFTDFPFPAGTDVFPKADQVERYLTAYASHFALKEGMKLNTKVLSISRDEKRNQWVVQFSQNASEPKSVRYDKLVLANGINRIPSLPSIDNQDKFQGKIIHSINYKKPSQFTGKRVLIVGLANTAADTATSLVGHAEKIYLSHRHGAYVLPRWKDNKPYDQSFTNRMQARFGFMETYFPVRVATEFFQTLAKLQAEAFNVRPEWKLSPEPLGAAGGLIISDKLVDELNEGNIASVSGLKGIIDGKTVQLDDGTKLEVDTIILCTGYKPDFSILGEYDPSLTINPNWVASSGSRGKPLPRLYQNIFSLDHPDSLAIMGTVAFMTPFFQTYDLASMALAQVWKGNSRLPSKEQMNKAVDEHLAWVCAIANFVTIDPGIVKVVDWNHWVHDAAGTGINENLGYGLKGWWFWLRNPRMSLMLMTGLASPHIFRLFETGKRKTWAGAWKEIMRVNREMI</sequence>
<comment type="similarity">
    <text evidence="1">Belongs to the FMO family.</text>
</comment>
<dbReference type="PRINTS" id="PR00370">
    <property type="entry name" value="FMOXYGENASE"/>
</dbReference>
<evidence type="ECO:0008006" key="8">
    <source>
        <dbReference type="Google" id="ProtNLM"/>
    </source>
</evidence>
<name>A0ABR4PUR3_9HELO</name>
<dbReference type="InterPro" id="IPR050346">
    <property type="entry name" value="FMO-like"/>
</dbReference>
<evidence type="ECO:0000313" key="6">
    <source>
        <dbReference type="EMBL" id="KAL3427107.1"/>
    </source>
</evidence>
<reference evidence="6 7" key="1">
    <citation type="submission" date="2024-06" db="EMBL/GenBank/DDBJ databases">
        <title>Complete genome of Phlyctema vagabunda strain 19-DSS-EL-015.</title>
        <authorList>
            <person name="Fiorenzani C."/>
        </authorList>
    </citation>
    <scope>NUCLEOTIDE SEQUENCE [LARGE SCALE GENOMIC DNA]</scope>
    <source>
        <strain evidence="6 7">19-DSS-EL-015</strain>
    </source>
</reference>
<dbReference type="Pfam" id="PF00743">
    <property type="entry name" value="FMO-like"/>
    <property type="match status" value="1"/>
</dbReference>
<proteinExistence type="inferred from homology"/>
<dbReference type="PIRSF" id="PIRSF000332">
    <property type="entry name" value="FMO"/>
    <property type="match status" value="1"/>
</dbReference>
<dbReference type="InterPro" id="IPR036188">
    <property type="entry name" value="FAD/NAD-bd_sf"/>
</dbReference>
<dbReference type="Proteomes" id="UP001629113">
    <property type="component" value="Unassembled WGS sequence"/>
</dbReference>
<comment type="caution">
    <text evidence="6">The sequence shown here is derived from an EMBL/GenBank/DDBJ whole genome shotgun (WGS) entry which is preliminary data.</text>
</comment>